<dbReference type="Proteomes" id="UP000195557">
    <property type="component" value="Unassembled WGS sequence"/>
</dbReference>
<dbReference type="InterPro" id="IPR044642">
    <property type="entry name" value="PTHR15588"/>
</dbReference>
<comment type="subunit">
    <text evidence="9">LSm subunits form a heteromer with a doughnut shape.</text>
</comment>
<comment type="function">
    <text evidence="9">Plays role in pre-mRNA splicing as component of the U4/U6-U5 tri-snRNP complex that is involved in spliceosome assembly, and as component of the precatalytic spliceosome (spliceosome B complex). The heptameric LSM2-8 complex binds specifically to the 3'-terminal U-tract of U6 snRNA.</text>
</comment>
<keyword evidence="6 9" id="KW-0508">mRNA splicing</keyword>
<evidence type="ECO:0000256" key="8">
    <source>
        <dbReference type="ARBA" id="ARBA00023274"/>
    </source>
</evidence>
<dbReference type="InterPro" id="IPR001163">
    <property type="entry name" value="Sm_dom_euk/arc"/>
</dbReference>
<evidence type="ECO:0000259" key="10">
    <source>
        <dbReference type="PROSITE" id="PS52002"/>
    </source>
</evidence>
<dbReference type="Gene3D" id="2.30.30.100">
    <property type="match status" value="1"/>
</dbReference>
<proteinExistence type="inferred from homology"/>
<dbReference type="GO" id="GO:0000398">
    <property type="term" value="P:mRNA splicing, via spliceosome"/>
    <property type="evidence" value="ECO:0007669"/>
    <property type="project" value="UniProtKB-UniRule"/>
</dbReference>
<keyword evidence="7 9" id="KW-0539">Nucleus</keyword>
<keyword evidence="5 9" id="KW-0694">RNA-binding</keyword>
<evidence type="ECO:0000256" key="7">
    <source>
        <dbReference type="ARBA" id="ARBA00023242"/>
    </source>
</evidence>
<comment type="subcellular location">
    <subcellularLocation>
        <location evidence="1 9">Nucleus</location>
    </subcellularLocation>
</comment>
<evidence type="ECO:0000313" key="11">
    <source>
        <dbReference type="EMBL" id="OUS46775.1"/>
    </source>
</evidence>
<gene>
    <name evidence="9" type="primary">LSM8</name>
    <name evidence="11" type="ORF">BE221DRAFT_112091</name>
</gene>
<dbReference type="OMA" id="AACDQTT"/>
<evidence type="ECO:0000256" key="9">
    <source>
        <dbReference type="RuleBase" id="RU365048"/>
    </source>
</evidence>
<dbReference type="EMBL" id="KZ155780">
    <property type="protein sequence ID" value="OUS46775.1"/>
    <property type="molecule type" value="Genomic_DNA"/>
</dbReference>
<reference evidence="11" key="1">
    <citation type="submission" date="2017-04" db="EMBL/GenBank/DDBJ databases">
        <title>Population genomics of picophytoplankton unveils novel chromosome hypervariability.</title>
        <authorList>
            <consortium name="DOE Joint Genome Institute"/>
            <person name="Blanc-Mathieu R."/>
            <person name="Krasovec M."/>
            <person name="Hebrard M."/>
            <person name="Yau S."/>
            <person name="Desgranges E."/>
            <person name="Martin J."/>
            <person name="Schackwitz W."/>
            <person name="Kuo A."/>
            <person name="Salin G."/>
            <person name="Donnadieu C."/>
            <person name="Desdevises Y."/>
            <person name="Sanchez-Ferandin S."/>
            <person name="Moreau H."/>
            <person name="Rivals E."/>
            <person name="Grigoriev I.V."/>
            <person name="Grimsley N."/>
            <person name="Eyre-Walker A."/>
            <person name="Piganeau G."/>
        </authorList>
    </citation>
    <scope>NUCLEOTIDE SEQUENCE [LARGE SCALE GENOMIC DNA]</scope>
    <source>
        <strain evidence="11">RCC 1115</strain>
    </source>
</reference>
<comment type="similarity">
    <text evidence="2 9">Belongs to the snRNP Sm proteins family.</text>
</comment>
<dbReference type="GO" id="GO:0005688">
    <property type="term" value="C:U6 snRNP"/>
    <property type="evidence" value="ECO:0007669"/>
    <property type="project" value="UniProtKB-UniRule"/>
</dbReference>
<dbReference type="Pfam" id="PF01423">
    <property type="entry name" value="LSM"/>
    <property type="match status" value="1"/>
</dbReference>
<protein>
    <recommendedName>
        <fullName evidence="9">U6 snRNA-associated Sm-like protein LSm8</fullName>
    </recommendedName>
</protein>
<dbReference type="PANTHER" id="PTHR15588">
    <property type="entry name" value="LSM1"/>
    <property type="match status" value="1"/>
</dbReference>
<keyword evidence="3 9" id="KW-0507">mRNA processing</keyword>
<dbReference type="GO" id="GO:0071011">
    <property type="term" value="C:precatalytic spliceosome"/>
    <property type="evidence" value="ECO:0007669"/>
    <property type="project" value="TreeGrafter"/>
</dbReference>
<keyword evidence="4 9" id="KW-0747">Spliceosome</keyword>
<accession>A0A1Y5III0</accession>
<sequence>MSANGGALGPMVHARVHVLTNDGRHVVGTLRGFDQVTNVILEDCAERVYSSESGVEEAPLGVYMIRGDNVCVGDDAIDATRPLVGPVDEELDAKLDLSGTRALPLKPIKF</sequence>
<dbReference type="CDD" id="cd01727">
    <property type="entry name" value="LSm8"/>
    <property type="match status" value="1"/>
</dbReference>
<dbReference type="GO" id="GO:0003729">
    <property type="term" value="F:mRNA binding"/>
    <property type="evidence" value="ECO:0007669"/>
    <property type="project" value="TreeGrafter"/>
</dbReference>
<dbReference type="InterPro" id="IPR047575">
    <property type="entry name" value="Sm"/>
</dbReference>
<evidence type="ECO:0000256" key="4">
    <source>
        <dbReference type="ARBA" id="ARBA00022728"/>
    </source>
</evidence>
<dbReference type="PANTHER" id="PTHR15588:SF9">
    <property type="entry name" value="U6 SNRNA-ASSOCIATED SM-LIKE PROTEIN LSM8"/>
    <property type="match status" value="1"/>
</dbReference>
<dbReference type="PROSITE" id="PS52002">
    <property type="entry name" value="SM"/>
    <property type="match status" value="1"/>
</dbReference>
<evidence type="ECO:0000256" key="5">
    <source>
        <dbReference type="ARBA" id="ARBA00022884"/>
    </source>
</evidence>
<name>A0A1Y5III0_OSTTA</name>
<feature type="domain" description="Sm" evidence="10">
    <location>
        <begin position="3"/>
        <end position="79"/>
    </location>
</feature>
<organism evidence="11">
    <name type="scientific">Ostreococcus tauri</name>
    <name type="common">Marine green alga</name>
    <dbReference type="NCBI Taxonomy" id="70448"/>
    <lineage>
        <taxon>Eukaryota</taxon>
        <taxon>Viridiplantae</taxon>
        <taxon>Chlorophyta</taxon>
        <taxon>Mamiellophyceae</taxon>
        <taxon>Mamiellales</taxon>
        <taxon>Bathycoccaceae</taxon>
        <taxon>Ostreococcus</taxon>
    </lineage>
</organism>
<dbReference type="InterPro" id="IPR034103">
    <property type="entry name" value="Lsm8"/>
</dbReference>
<evidence type="ECO:0000256" key="1">
    <source>
        <dbReference type="ARBA" id="ARBA00004123"/>
    </source>
</evidence>
<dbReference type="AlphaFoldDB" id="A0A1Y5III0"/>
<dbReference type="SMART" id="SM00651">
    <property type="entry name" value="Sm"/>
    <property type="match status" value="1"/>
</dbReference>
<dbReference type="InterPro" id="IPR010920">
    <property type="entry name" value="LSM_dom_sf"/>
</dbReference>
<evidence type="ECO:0000256" key="6">
    <source>
        <dbReference type="ARBA" id="ARBA00023187"/>
    </source>
</evidence>
<keyword evidence="8 9" id="KW-0687">Ribonucleoprotein</keyword>
<dbReference type="GO" id="GO:0046540">
    <property type="term" value="C:U4/U6 x U5 tri-snRNP complex"/>
    <property type="evidence" value="ECO:0007669"/>
    <property type="project" value="UniProtKB-UniRule"/>
</dbReference>
<evidence type="ECO:0000256" key="3">
    <source>
        <dbReference type="ARBA" id="ARBA00022664"/>
    </source>
</evidence>
<dbReference type="SUPFAM" id="SSF50182">
    <property type="entry name" value="Sm-like ribonucleoproteins"/>
    <property type="match status" value="1"/>
</dbReference>
<evidence type="ECO:0000256" key="2">
    <source>
        <dbReference type="ARBA" id="ARBA00006850"/>
    </source>
</evidence>